<dbReference type="GO" id="GO:0008270">
    <property type="term" value="F:zinc ion binding"/>
    <property type="evidence" value="ECO:0007669"/>
    <property type="project" value="UniProtKB-KW"/>
</dbReference>
<keyword evidence="8" id="KW-0862">Zinc</keyword>
<dbReference type="PROSITE" id="PS51873">
    <property type="entry name" value="TRIAD"/>
    <property type="match status" value="1"/>
</dbReference>
<evidence type="ECO:0000256" key="10">
    <source>
        <dbReference type="SAM" id="MobiDB-lite"/>
    </source>
</evidence>
<proteinExistence type="predicted"/>
<accession>A0A8W8LN47</accession>
<evidence type="ECO:0000259" key="11">
    <source>
        <dbReference type="PROSITE" id="PS50089"/>
    </source>
</evidence>
<evidence type="ECO:0000256" key="9">
    <source>
        <dbReference type="PROSITE-ProRule" id="PRU00175"/>
    </source>
</evidence>
<keyword evidence="6 9" id="KW-0863">Zinc-finger</keyword>
<evidence type="ECO:0000256" key="8">
    <source>
        <dbReference type="ARBA" id="ARBA00022833"/>
    </source>
</evidence>
<evidence type="ECO:0000256" key="6">
    <source>
        <dbReference type="ARBA" id="ARBA00022771"/>
    </source>
</evidence>
<name>A0A8W8LN47_MAGGI</name>
<dbReference type="EC" id="2.3.2.31" evidence="2"/>
<keyword evidence="3" id="KW-0808">Transferase</keyword>
<evidence type="ECO:0000313" key="13">
    <source>
        <dbReference type="EnsemblMetazoa" id="G29191.1:cds"/>
    </source>
</evidence>
<evidence type="ECO:0000256" key="1">
    <source>
        <dbReference type="ARBA" id="ARBA00001798"/>
    </source>
</evidence>
<dbReference type="AlphaFoldDB" id="A0A8W8LN47"/>
<dbReference type="PANTHER" id="PTHR11685">
    <property type="entry name" value="RBR FAMILY RING FINGER AND IBR DOMAIN-CONTAINING"/>
    <property type="match status" value="1"/>
</dbReference>
<keyword evidence="14" id="KW-1185">Reference proteome</keyword>
<dbReference type="EnsemblMetazoa" id="G29191.1">
    <property type="protein sequence ID" value="G29191.1:cds"/>
    <property type="gene ID" value="G29191"/>
</dbReference>
<organism evidence="13 14">
    <name type="scientific">Magallana gigas</name>
    <name type="common">Pacific oyster</name>
    <name type="synonym">Crassostrea gigas</name>
    <dbReference type="NCBI Taxonomy" id="29159"/>
    <lineage>
        <taxon>Eukaryota</taxon>
        <taxon>Metazoa</taxon>
        <taxon>Spiralia</taxon>
        <taxon>Lophotrochozoa</taxon>
        <taxon>Mollusca</taxon>
        <taxon>Bivalvia</taxon>
        <taxon>Autobranchia</taxon>
        <taxon>Pteriomorphia</taxon>
        <taxon>Ostreida</taxon>
        <taxon>Ostreoidea</taxon>
        <taxon>Ostreidae</taxon>
        <taxon>Magallana</taxon>
    </lineage>
</organism>
<feature type="region of interest" description="Disordered" evidence="10">
    <location>
        <begin position="475"/>
        <end position="500"/>
    </location>
</feature>
<evidence type="ECO:0000256" key="7">
    <source>
        <dbReference type="ARBA" id="ARBA00022786"/>
    </source>
</evidence>
<dbReference type="GO" id="GO:0061630">
    <property type="term" value="F:ubiquitin protein ligase activity"/>
    <property type="evidence" value="ECO:0007669"/>
    <property type="project" value="UniProtKB-EC"/>
</dbReference>
<feature type="domain" description="RING-type" evidence="12">
    <location>
        <begin position="697"/>
        <end position="927"/>
    </location>
</feature>
<dbReference type="Proteomes" id="UP000005408">
    <property type="component" value="Unassembled WGS sequence"/>
</dbReference>
<dbReference type="Pfam" id="PF01485">
    <property type="entry name" value="IBR"/>
    <property type="match status" value="1"/>
</dbReference>
<evidence type="ECO:0000259" key="12">
    <source>
        <dbReference type="PROSITE" id="PS51873"/>
    </source>
</evidence>
<keyword evidence="5" id="KW-0677">Repeat</keyword>
<dbReference type="InterPro" id="IPR031127">
    <property type="entry name" value="E3_UB_ligase_RBR"/>
</dbReference>
<evidence type="ECO:0000256" key="3">
    <source>
        <dbReference type="ARBA" id="ARBA00022679"/>
    </source>
</evidence>
<evidence type="ECO:0000256" key="5">
    <source>
        <dbReference type="ARBA" id="ARBA00022737"/>
    </source>
</evidence>
<dbReference type="OrthoDB" id="1431934at2759"/>
<dbReference type="InterPro" id="IPR013083">
    <property type="entry name" value="Znf_RING/FYVE/PHD"/>
</dbReference>
<protein>
    <recommendedName>
        <fullName evidence="2">RBR-type E3 ubiquitin transferase</fullName>
        <ecNumber evidence="2">2.3.2.31</ecNumber>
    </recommendedName>
</protein>
<dbReference type="GO" id="GO:0016567">
    <property type="term" value="P:protein ubiquitination"/>
    <property type="evidence" value="ECO:0007669"/>
    <property type="project" value="InterPro"/>
</dbReference>
<dbReference type="SUPFAM" id="SSF57850">
    <property type="entry name" value="RING/U-box"/>
    <property type="match status" value="3"/>
</dbReference>
<dbReference type="InterPro" id="IPR002867">
    <property type="entry name" value="IBR_dom"/>
</dbReference>
<dbReference type="SMART" id="SM00647">
    <property type="entry name" value="IBR"/>
    <property type="match status" value="1"/>
</dbReference>
<dbReference type="Gene3D" id="1.20.120.1750">
    <property type="match status" value="1"/>
</dbReference>
<dbReference type="InterPro" id="IPR017907">
    <property type="entry name" value="Znf_RING_CS"/>
</dbReference>
<evidence type="ECO:0000313" key="14">
    <source>
        <dbReference type="Proteomes" id="UP000005408"/>
    </source>
</evidence>
<reference evidence="13" key="1">
    <citation type="submission" date="2022-08" db="UniProtKB">
        <authorList>
            <consortium name="EnsemblMetazoa"/>
        </authorList>
    </citation>
    <scope>IDENTIFICATION</scope>
    <source>
        <strain evidence="13">05x7-T-G4-1.051#20</strain>
    </source>
</reference>
<evidence type="ECO:0000256" key="4">
    <source>
        <dbReference type="ARBA" id="ARBA00022723"/>
    </source>
</evidence>
<evidence type="ECO:0000256" key="2">
    <source>
        <dbReference type="ARBA" id="ARBA00012251"/>
    </source>
</evidence>
<dbReference type="SMART" id="SM00184">
    <property type="entry name" value="RING"/>
    <property type="match status" value="2"/>
</dbReference>
<dbReference type="CDD" id="cd20335">
    <property type="entry name" value="BRcat_RBR"/>
    <property type="match status" value="1"/>
</dbReference>
<dbReference type="InterPro" id="IPR001841">
    <property type="entry name" value="Znf_RING"/>
</dbReference>
<feature type="domain" description="RING-type" evidence="11">
    <location>
        <begin position="701"/>
        <end position="750"/>
    </location>
</feature>
<sequence length="1121" mass="130361">MVNKTVRCGQRTGNSIKTHVWRNICSSRDAYVEMEIDQGDVDIDDIGNIEYTMSEFSDGIHGTPKSMEESVTSGHIRENGSLQNNMEVLFSLNKRKRWLLQDTIRARAYELCEEEFKVLLAWRRQVLVLKNKCEYDLVNVYLQQNDCAEYMDSSKLIKMHLPNNTFANFLDLKRKSDEIEEGEPRRMRRRKVSMSMISNILHYKRKSKKTEKEILKMRLERREDPPIKYLSKMRTQEIQRQRGIQRPMELFWQRVQLYDLQLPSDDVRPQYDQKQPSLDNQLTLGPETSLPEIRYIQLGPAVVTSHFHPQHMYNWRFVRSREFRKYSGVRKQHYSKKGQSKQKGCVNGRKVKHWQKWDHEDLGHYVQLASVIQTNSSQRTIGAQSGVNKLDDGFKLGGSDINRFRDDDFTEKAKSPIQVSMADLIKGWKKREPHRQNNKRWIFKTKKGPEEIHIGVHDAKIHASSVWDVAKRQREETDAKEIDNNSLQKEETNEKYDHSDEQTSIPCQLLKSEFFEFMARSYVRRSGSCFPPLVFISLRQNSTKNGNIFSADTYLQPGLVVQEMLHPASSDPSEQIGDYILKVHAEKDNDHQKLIGEEISKYVTSSKPSPASLRKIYSLAQNLLKSRNNGDKYMYQHQTEGASMYLSKVDKPLFDWMTTITYRISTIDHIYRIHFHKSEKKSSSKETFSSLEFLHDDSKKCVVCLTSLLAGNGAKLNGMCVLPCEHVFCRNCVYRNIVEMIEQGTQPIPCLEHGCKSEIDEIMIMSLVPFELFRSWDKAYRERTVMSTGRWTLCPNDQCRHIVSVSERATNDMENPSPKTLSSRREVTCVCKSQFCVDCREPPHWPATCLQAETYQKITSHVLGTCSVSVNENESFLLKVNSCPRCREKINKHSSRVITCKCGNYFCWDCLRPVADHKVGDICGKLSEEDLDSSTRMVLTLPSHNIEKAVFYRLMQMRLLNWKKNKSRIFTKLRLLVGTENLAQSPRQQHGVESRTNAFHSLSIFIKTLKVLEYIYVSIPPIPKGLHSRQLTKMHDVGNKTDFIITRMEQLLMNPVQHSERQKIRTFQNLLSDNLCDLYLLSMWTRKGLLESGQWADTAENVRLAKLMHMFPSARRKTEKS</sequence>
<dbReference type="PROSITE" id="PS00518">
    <property type="entry name" value="ZF_RING_1"/>
    <property type="match status" value="1"/>
</dbReference>
<keyword evidence="4" id="KW-0479">Metal-binding</keyword>
<dbReference type="PROSITE" id="PS50089">
    <property type="entry name" value="ZF_RING_2"/>
    <property type="match status" value="1"/>
</dbReference>
<dbReference type="Gene3D" id="3.30.40.10">
    <property type="entry name" value="Zinc/RING finger domain, C3HC4 (zinc finger)"/>
    <property type="match status" value="1"/>
</dbReference>
<dbReference type="InterPro" id="IPR044066">
    <property type="entry name" value="TRIAD_supradom"/>
</dbReference>
<comment type="catalytic activity">
    <reaction evidence="1">
        <text>[E2 ubiquitin-conjugating enzyme]-S-ubiquitinyl-L-cysteine + [acceptor protein]-L-lysine = [E2 ubiquitin-conjugating enzyme]-L-cysteine + [acceptor protein]-N(6)-ubiquitinyl-L-lysine.</text>
        <dbReference type="EC" id="2.3.2.31"/>
    </reaction>
</comment>
<keyword evidence="7" id="KW-0833">Ubl conjugation pathway</keyword>